<accession>A0ABD1DZT5</accession>
<comment type="caution">
    <text evidence="4">The sequence shown here is derived from an EMBL/GenBank/DDBJ whole genome shotgun (WGS) entry which is preliminary data.</text>
</comment>
<dbReference type="InterPro" id="IPR004210">
    <property type="entry name" value="BESS_motif"/>
</dbReference>
<protein>
    <recommendedName>
        <fullName evidence="3">BESS domain-containing protein</fullName>
    </recommendedName>
</protein>
<organism evidence="4 5">
    <name type="scientific">Hypothenemus hampei</name>
    <name type="common">Coffee berry borer</name>
    <dbReference type="NCBI Taxonomy" id="57062"/>
    <lineage>
        <taxon>Eukaryota</taxon>
        <taxon>Metazoa</taxon>
        <taxon>Ecdysozoa</taxon>
        <taxon>Arthropoda</taxon>
        <taxon>Hexapoda</taxon>
        <taxon>Insecta</taxon>
        <taxon>Pterygota</taxon>
        <taxon>Neoptera</taxon>
        <taxon>Endopterygota</taxon>
        <taxon>Coleoptera</taxon>
        <taxon>Polyphaga</taxon>
        <taxon>Cucujiformia</taxon>
        <taxon>Curculionidae</taxon>
        <taxon>Scolytinae</taxon>
        <taxon>Hypothenemus</taxon>
    </lineage>
</organism>
<gene>
    <name evidence="4" type="ORF">ABEB36_015485</name>
</gene>
<dbReference type="EMBL" id="JBDJPC010000017">
    <property type="protein sequence ID" value="KAL1487835.1"/>
    <property type="molecule type" value="Genomic_DNA"/>
</dbReference>
<evidence type="ECO:0000259" key="3">
    <source>
        <dbReference type="PROSITE" id="PS51031"/>
    </source>
</evidence>
<dbReference type="Proteomes" id="UP001566132">
    <property type="component" value="Unassembled WGS sequence"/>
</dbReference>
<name>A0ABD1DZT5_HYPHA</name>
<feature type="region of interest" description="Disordered" evidence="2">
    <location>
        <begin position="1"/>
        <end position="24"/>
    </location>
</feature>
<keyword evidence="1" id="KW-0539">Nucleus</keyword>
<dbReference type="AlphaFoldDB" id="A0ABD1DZT5"/>
<feature type="compositionally biased region" description="Polar residues" evidence="2">
    <location>
        <begin position="1"/>
        <end position="18"/>
    </location>
</feature>
<evidence type="ECO:0000313" key="4">
    <source>
        <dbReference type="EMBL" id="KAL1487835.1"/>
    </source>
</evidence>
<comment type="subcellular location">
    <subcellularLocation>
        <location evidence="1">Nucleus</location>
    </subcellularLocation>
</comment>
<dbReference type="PROSITE" id="PS51031">
    <property type="entry name" value="BESS"/>
    <property type="match status" value="1"/>
</dbReference>
<dbReference type="GO" id="GO:0005634">
    <property type="term" value="C:nucleus"/>
    <property type="evidence" value="ECO:0007669"/>
    <property type="project" value="UniProtKB-SubCell"/>
</dbReference>
<reference evidence="4 5" key="1">
    <citation type="submission" date="2024-05" db="EMBL/GenBank/DDBJ databases">
        <title>Genetic variation in Jamaican populations of the coffee berry borer (Hypothenemus hampei).</title>
        <authorList>
            <person name="Errbii M."/>
            <person name="Myrie A."/>
        </authorList>
    </citation>
    <scope>NUCLEOTIDE SEQUENCE [LARGE SCALE GENOMIC DNA]</scope>
    <source>
        <strain evidence="4">JA-Hopewell-2020-01-JO</strain>
        <tissue evidence="4">Whole body</tissue>
    </source>
</reference>
<sequence>MNFKNSQINTNDSTTPSSNKRKHKCNKLAEERLKILRQLAERQQRPHIVKELDANDHFFASITEIVKKLPVKEQAKIRVQIGTIVGNAEIFRTLVKGCIRK</sequence>
<proteinExistence type="predicted"/>
<evidence type="ECO:0000256" key="1">
    <source>
        <dbReference type="PROSITE-ProRule" id="PRU00371"/>
    </source>
</evidence>
<feature type="domain" description="BESS" evidence="3">
    <location>
        <begin position="52"/>
        <end position="91"/>
    </location>
</feature>
<evidence type="ECO:0000313" key="5">
    <source>
        <dbReference type="Proteomes" id="UP001566132"/>
    </source>
</evidence>
<dbReference type="Pfam" id="PF02944">
    <property type="entry name" value="BESS"/>
    <property type="match status" value="1"/>
</dbReference>
<evidence type="ECO:0000256" key="2">
    <source>
        <dbReference type="SAM" id="MobiDB-lite"/>
    </source>
</evidence>
<keyword evidence="5" id="KW-1185">Reference proteome</keyword>